<dbReference type="InterPro" id="IPR033467">
    <property type="entry name" value="Tesmin/TSO1-like_CXC"/>
</dbReference>
<evidence type="ECO:0000256" key="8">
    <source>
        <dbReference type="SAM" id="MobiDB-lite"/>
    </source>
</evidence>
<dbReference type="GO" id="GO:0031507">
    <property type="term" value="P:heterochromatin formation"/>
    <property type="evidence" value="ECO:0007669"/>
    <property type="project" value="TreeGrafter"/>
</dbReference>
<dbReference type="Gene3D" id="2.170.270.10">
    <property type="entry name" value="SET domain"/>
    <property type="match status" value="1"/>
</dbReference>
<feature type="compositionally biased region" description="Basic residues" evidence="8">
    <location>
        <begin position="86"/>
        <end position="101"/>
    </location>
</feature>
<evidence type="ECO:0000256" key="6">
    <source>
        <dbReference type="ARBA" id="ARBA00023163"/>
    </source>
</evidence>
<evidence type="ECO:0000259" key="10">
    <source>
        <dbReference type="PROSITE" id="PS51633"/>
    </source>
</evidence>
<dbReference type="PANTHER" id="PTHR45747:SF4">
    <property type="entry name" value="HISTONE-LYSINE N-METHYLTRANSFERASE E(Z)"/>
    <property type="match status" value="1"/>
</dbReference>
<organism evidence="11 12">
    <name type="scientific">Bursaphelenchus okinawaensis</name>
    <dbReference type="NCBI Taxonomy" id="465554"/>
    <lineage>
        <taxon>Eukaryota</taxon>
        <taxon>Metazoa</taxon>
        <taxon>Ecdysozoa</taxon>
        <taxon>Nematoda</taxon>
        <taxon>Chromadorea</taxon>
        <taxon>Rhabditida</taxon>
        <taxon>Tylenchina</taxon>
        <taxon>Tylenchomorpha</taxon>
        <taxon>Aphelenchoidea</taxon>
        <taxon>Aphelenchoididae</taxon>
        <taxon>Bursaphelenchus</taxon>
    </lineage>
</organism>
<dbReference type="OrthoDB" id="6141102at2759"/>
<dbReference type="Proteomes" id="UP000614601">
    <property type="component" value="Unassembled WGS sequence"/>
</dbReference>
<sequence length="759" mass="87760">MARRYALPMSSASSSGYQKVARRVGRPPTKSVRSTTASSIATRSKNSGSSASETTSQPSTQSEVTPERVIRPRKRPAKPGRPAIPAKRRGRPKQRQRRVKQVVKEIEDEETGEEEDEASDSGESVDSMEGMNPLWEENIMACYEKARNSYEAFNYTEGAAAFKLSLTQHHSFKPRPPKKHITFRLNKMPEQKKRKNYVHLERIAPLPPMIFFTLTEMNIMADDQYTLSHVPYMGDQEEERLTKELLEVFPDGIHGTKTGCGQYINDYILYYTVKHAIQALPDIPFPKLLRIIYELFPNKFQKNELLEVYPDLKARFDKHLIQDPMPTDENGLQIQNNSPQDLLHSYQVLQCYKCTLYDCPHHERLDEKQQITLMSRHDDRTNPYVPMPCTGNCYLAKRRVLLPQRRSPNKRNVKLEIQVKPVNWSPQEESMLAVMRMSGITDCCIIARALQVEPGQTEKTCNDVYAYFKRQSPISPIVNVKREPVIKKKGNDLHRKFRAIKWSVDGEVKNKYAYWPCVHEGPCSEANCSCYSRDKICTKYCKCFHEDCKIQFPGCRCTPGNCRTRQCPCYYASWECDPDLCKGCRCEPDDSGMPNEKCKNICFQRGLQKKLSVRPSQVAGWGCFADETLYRHDFISEYCGEIVSVSESERRGKIYDKIKCSYLFELNQDYQVDATRKGNLIRFANHSSNPNCYAKVVVANTDHRIGIFASRQIEKGEELFFDYAYNKTHQLEFLNKELDKNHQVITMTERDLKNRKKKK</sequence>
<evidence type="ECO:0000256" key="5">
    <source>
        <dbReference type="ARBA" id="ARBA00023015"/>
    </source>
</evidence>
<feature type="domain" description="CXC" evidence="10">
    <location>
        <begin position="497"/>
        <end position="602"/>
    </location>
</feature>
<dbReference type="EMBL" id="CAJFCW020000002">
    <property type="protein sequence ID" value="CAG9099293.1"/>
    <property type="molecule type" value="Genomic_DNA"/>
</dbReference>
<dbReference type="InterPro" id="IPR046341">
    <property type="entry name" value="SET_dom_sf"/>
</dbReference>
<dbReference type="GO" id="GO:0035098">
    <property type="term" value="C:ESC/E(Z) complex"/>
    <property type="evidence" value="ECO:0007669"/>
    <property type="project" value="TreeGrafter"/>
</dbReference>
<dbReference type="SMART" id="SM00317">
    <property type="entry name" value="SET"/>
    <property type="match status" value="1"/>
</dbReference>
<dbReference type="InterPro" id="IPR045318">
    <property type="entry name" value="EZH1/2-like"/>
</dbReference>
<dbReference type="GO" id="GO:0032259">
    <property type="term" value="P:methylation"/>
    <property type="evidence" value="ECO:0007669"/>
    <property type="project" value="UniProtKB-KW"/>
</dbReference>
<evidence type="ECO:0000313" key="12">
    <source>
        <dbReference type="Proteomes" id="UP000614601"/>
    </source>
</evidence>
<feature type="compositionally biased region" description="Low complexity" evidence="8">
    <location>
        <begin position="31"/>
        <end position="64"/>
    </location>
</feature>
<feature type="compositionally biased region" description="Acidic residues" evidence="8">
    <location>
        <begin position="106"/>
        <end position="120"/>
    </location>
</feature>
<dbReference type="PROSITE" id="PS50280">
    <property type="entry name" value="SET"/>
    <property type="match status" value="1"/>
</dbReference>
<dbReference type="InterPro" id="IPR001214">
    <property type="entry name" value="SET_dom"/>
</dbReference>
<keyword evidence="6" id="KW-0804">Transcription</keyword>
<dbReference type="SMART" id="SM01114">
    <property type="entry name" value="CXC"/>
    <property type="match status" value="1"/>
</dbReference>
<comment type="caution">
    <text evidence="11">The sequence shown here is derived from an EMBL/GenBank/DDBJ whole genome shotgun (WGS) entry which is preliminary data.</text>
</comment>
<dbReference type="GO" id="GO:0140951">
    <property type="term" value="F:histone H3K27 trimethyltransferase activity"/>
    <property type="evidence" value="ECO:0007669"/>
    <property type="project" value="UniProtKB-EC"/>
</dbReference>
<dbReference type="EMBL" id="CAJFDH010000002">
    <property type="protein sequence ID" value="CAD5213139.1"/>
    <property type="molecule type" value="Genomic_DNA"/>
</dbReference>
<comment type="catalytic activity">
    <reaction evidence="7">
        <text>L-lysyl(27)-[histone H3] + 3 S-adenosyl-L-methionine = N(6),N(6),N(6)-trimethyl-L-lysyl(27)-[histone H3] + 3 S-adenosyl-L-homocysteine + 3 H(+)</text>
        <dbReference type="Rhea" id="RHEA:60292"/>
        <dbReference type="Rhea" id="RHEA-COMP:15535"/>
        <dbReference type="Rhea" id="RHEA-COMP:15548"/>
        <dbReference type="ChEBI" id="CHEBI:15378"/>
        <dbReference type="ChEBI" id="CHEBI:29969"/>
        <dbReference type="ChEBI" id="CHEBI:57856"/>
        <dbReference type="ChEBI" id="CHEBI:59789"/>
        <dbReference type="ChEBI" id="CHEBI:61961"/>
        <dbReference type="EC" id="2.1.1.356"/>
    </reaction>
</comment>
<name>A0A811KE39_9BILA</name>
<dbReference type="InterPro" id="IPR026489">
    <property type="entry name" value="CXC_dom"/>
</dbReference>
<dbReference type="FunFam" id="2.170.270.10:FF:000001">
    <property type="entry name" value="Putative histone-lysine N-methyltransferase EZH2"/>
    <property type="match status" value="1"/>
</dbReference>
<feature type="domain" description="SET" evidence="9">
    <location>
        <begin position="609"/>
        <end position="724"/>
    </location>
</feature>
<evidence type="ECO:0000313" key="11">
    <source>
        <dbReference type="EMBL" id="CAD5213139.1"/>
    </source>
</evidence>
<evidence type="ECO:0000256" key="1">
    <source>
        <dbReference type="ARBA" id="ARBA00012186"/>
    </source>
</evidence>
<keyword evidence="12" id="KW-1185">Reference proteome</keyword>
<dbReference type="SUPFAM" id="SSF82199">
    <property type="entry name" value="SET domain"/>
    <property type="match status" value="1"/>
</dbReference>
<protein>
    <recommendedName>
        <fullName evidence="1">[histone H3]-lysine(27) N-trimethyltransferase</fullName>
        <ecNumber evidence="1">2.1.1.356</ecNumber>
    </recommendedName>
</protein>
<reference evidence="11" key="1">
    <citation type="submission" date="2020-09" db="EMBL/GenBank/DDBJ databases">
        <authorList>
            <person name="Kikuchi T."/>
        </authorList>
    </citation>
    <scope>NUCLEOTIDE SEQUENCE</scope>
    <source>
        <strain evidence="11">SH1</strain>
    </source>
</reference>
<keyword evidence="5" id="KW-0805">Transcription regulation</keyword>
<proteinExistence type="predicted"/>
<dbReference type="CDD" id="cd10519">
    <property type="entry name" value="SET_EZH"/>
    <property type="match status" value="1"/>
</dbReference>
<evidence type="ECO:0000256" key="4">
    <source>
        <dbReference type="ARBA" id="ARBA00022691"/>
    </source>
</evidence>
<dbReference type="InterPro" id="IPR041355">
    <property type="entry name" value="Pre-SET_CXC"/>
</dbReference>
<keyword evidence="3" id="KW-0808">Transferase</keyword>
<evidence type="ECO:0000259" key="9">
    <source>
        <dbReference type="PROSITE" id="PS50280"/>
    </source>
</evidence>
<keyword evidence="2" id="KW-0489">Methyltransferase</keyword>
<dbReference type="PROSITE" id="PS51633">
    <property type="entry name" value="CXC"/>
    <property type="match status" value="1"/>
</dbReference>
<evidence type="ECO:0000256" key="2">
    <source>
        <dbReference type="ARBA" id="ARBA00022603"/>
    </source>
</evidence>
<feature type="region of interest" description="Disordered" evidence="8">
    <location>
        <begin position="1"/>
        <end position="129"/>
    </location>
</feature>
<dbReference type="EC" id="2.1.1.356" evidence="1"/>
<dbReference type="Proteomes" id="UP000783686">
    <property type="component" value="Unassembled WGS sequence"/>
</dbReference>
<accession>A0A811KE39</accession>
<dbReference type="Pfam" id="PF00856">
    <property type="entry name" value="SET"/>
    <property type="match status" value="1"/>
</dbReference>
<dbReference type="GO" id="GO:0003682">
    <property type="term" value="F:chromatin binding"/>
    <property type="evidence" value="ECO:0007669"/>
    <property type="project" value="TreeGrafter"/>
</dbReference>
<dbReference type="PANTHER" id="PTHR45747">
    <property type="entry name" value="HISTONE-LYSINE N-METHYLTRANSFERASE E(Z)"/>
    <property type="match status" value="1"/>
</dbReference>
<evidence type="ECO:0000256" key="3">
    <source>
        <dbReference type="ARBA" id="ARBA00022679"/>
    </source>
</evidence>
<gene>
    <name evidence="11" type="ORF">BOKJ2_LOCUS4940</name>
</gene>
<dbReference type="Pfam" id="PF18264">
    <property type="entry name" value="preSET_CXC"/>
    <property type="match status" value="1"/>
</dbReference>
<keyword evidence="4" id="KW-0949">S-adenosyl-L-methionine</keyword>
<evidence type="ECO:0000256" key="7">
    <source>
        <dbReference type="ARBA" id="ARBA00048568"/>
    </source>
</evidence>
<dbReference type="AlphaFoldDB" id="A0A811KE39"/>